<gene>
    <name evidence="2" type="ORF">BJ959_000585</name>
</gene>
<keyword evidence="1" id="KW-0812">Transmembrane</keyword>
<keyword evidence="1" id="KW-1133">Transmembrane helix</keyword>
<dbReference type="OrthoDB" id="5057864at2"/>
<proteinExistence type="predicted"/>
<dbReference type="EMBL" id="JACHBS010000001">
    <property type="protein sequence ID" value="MBB5617089.1"/>
    <property type="molecule type" value="Genomic_DNA"/>
</dbReference>
<keyword evidence="1" id="KW-0472">Membrane</keyword>
<evidence type="ECO:0000313" key="3">
    <source>
        <dbReference type="Proteomes" id="UP000552883"/>
    </source>
</evidence>
<dbReference type="RefSeq" id="WP_153981694.1">
    <property type="nucleotide sequence ID" value="NZ_BAAANZ010000011.1"/>
</dbReference>
<dbReference type="InterPro" id="IPR011044">
    <property type="entry name" value="Quino_amine_DH_bsu"/>
</dbReference>
<dbReference type="SUPFAM" id="SSF50969">
    <property type="entry name" value="YVTN repeat-like/Quinoprotein amine dehydrogenase"/>
    <property type="match status" value="1"/>
</dbReference>
<evidence type="ECO:0000313" key="2">
    <source>
        <dbReference type="EMBL" id="MBB5617089.1"/>
    </source>
</evidence>
<dbReference type="AlphaFoldDB" id="A0A840XMF8"/>
<reference evidence="2 3" key="1">
    <citation type="submission" date="2020-08" db="EMBL/GenBank/DDBJ databases">
        <title>Sequencing the genomes of 1000 actinobacteria strains.</title>
        <authorList>
            <person name="Klenk H.-P."/>
        </authorList>
    </citation>
    <scope>NUCLEOTIDE SEQUENCE [LARGE SCALE GENOMIC DNA]</scope>
    <source>
        <strain evidence="2 3">DSM 23889</strain>
    </source>
</reference>
<feature type="transmembrane region" description="Helical" evidence="1">
    <location>
        <begin position="47"/>
        <end position="67"/>
    </location>
</feature>
<sequence length="491" mass="51235">MSPTSSDADAGAGAAGAAAESAAHARVAAASHRLRLQRDRRRFERTFWVLVAALGAVSAVFLLLGALQGPKLSSAIVDPQRVVEQPGQQLRLFANQPLAEVTAEQVTVTPAAAVTTLVQDDVLIVQFEQPLRAGTEYTVEVTEVGALSRDATSTFTHRFTTAGSTLLYLDRGETVDEVLRAPLDGAGRGEVVYAAEGIQHIAPVEGLLVVARDAPDGTSVLELVASDGTVQTLSLPEGAQIERLVPSPSGTLLAMILLVPDPAQEGARVEALAAIDLGTETAVEPVLGLDGVPLRAMAAEFLSDARTLVVHAFDTSLLRVELAEPPLALPFGQVPTMYALSTDSTRVTGGDGFGEVVVDVATGTEDRLVPSLVNGQLAFGGEVRLTRGELRVQKVAVPDETGGTIVSLLIADEGAGEARVLFRTVDDRGSIGDFVLSPNDQYVAVEVTPSVADAQPDGRPVNGRPTSVTTVVIDIATGAVVRTLEGFAPHF</sequence>
<dbReference type="Proteomes" id="UP000552883">
    <property type="component" value="Unassembled WGS sequence"/>
</dbReference>
<keyword evidence="3" id="KW-1185">Reference proteome</keyword>
<protein>
    <recommendedName>
        <fullName evidence="4">SbsA Ig-like domain-containing protein</fullName>
    </recommendedName>
</protein>
<evidence type="ECO:0008006" key="4">
    <source>
        <dbReference type="Google" id="ProtNLM"/>
    </source>
</evidence>
<accession>A0A840XMF8</accession>
<comment type="caution">
    <text evidence="2">The sequence shown here is derived from an EMBL/GenBank/DDBJ whole genome shotgun (WGS) entry which is preliminary data.</text>
</comment>
<name>A0A840XMF8_9MICO</name>
<organism evidence="2 3">
    <name type="scientific">Microcella frigidaquae</name>
    <dbReference type="NCBI Taxonomy" id="424758"/>
    <lineage>
        <taxon>Bacteria</taxon>
        <taxon>Bacillati</taxon>
        <taxon>Actinomycetota</taxon>
        <taxon>Actinomycetes</taxon>
        <taxon>Micrococcales</taxon>
        <taxon>Microbacteriaceae</taxon>
        <taxon>Microcella</taxon>
    </lineage>
</organism>
<evidence type="ECO:0000256" key="1">
    <source>
        <dbReference type="SAM" id="Phobius"/>
    </source>
</evidence>